<organism evidence="1 2">
    <name type="scientific">Drosophila rubida</name>
    <dbReference type="NCBI Taxonomy" id="30044"/>
    <lineage>
        <taxon>Eukaryota</taxon>
        <taxon>Metazoa</taxon>
        <taxon>Ecdysozoa</taxon>
        <taxon>Arthropoda</taxon>
        <taxon>Hexapoda</taxon>
        <taxon>Insecta</taxon>
        <taxon>Pterygota</taxon>
        <taxon>Neoptera</taxon>
        <taxon>Endopterygota</taxon>
        <taxon>Diptera</taxon>
        <taxon>Brachycera</taxon>
        <taxon>Muscomorpha</taxon>
        <taxon>Ephydroidea</taxon>
        <taxon>Drosophilidae</taxon>
        <taxon>Drosophila</taxon>
    </lineage>
</organism>
<sequence>SSHAAKVRFRRTLNAEFLHVDGRSHKKVRALQYRTYYHCMTPKCSAQLIHSELRRKPRLTKCNKHAAHCLPSQ</sequence>
<dbReference type="EMBL" id="JAJJHW010003409">
    <property type="protein sequence ID" value="KAH8359342.1"/>
    <property type="molecule type" value="Genomic_DNA"/>
</dbReference>
<protein>
    <submittedName>
        <fullName evidence="1">Uncharacterized protein</fullName>
    </submittedName>
</protein>
<accession>A0AAD4JTH1</accession>
<reference evidence="1" key="1">
    <citation type="journal article" date="2021" name="Mol. Ecol. Resour.">
        <title>Phylogenomic analyses of the genus Drosophila reveals genomic signals of climate adaptation.</title>
        <authorList>
            <person name="Li F."/>
            <person name="Rane R.V."/>
            <person name="Luria V."/>
            <person name="Xiong Z."/>
            <person name="Chen J."/>
            <person name="Li Z."/>
            <person name="Catullo R.A."/>
            <person name="Griffin P.C."/>
            <person name="Schiffer M."/>
            <person name="Pearce S."/>
            <person name="Lee S.F."/>
            <person name="McElroy K."/>
            <person name="Stocker A."/>
            <person name="Shirriffs J."/>
            <person name="Cockerell F."/>
            <person name="Coppin C."/>
            <person name="Sgro C.M."/>
            <person name="Karger A."/>
            <person name="Cain J.W."/>
            <person name="Weber J.A."/>
            <person name="Santpere G."/>
            <person name="Kirschner M.W."/>
            <person name="Hoffmann A.A."/>
            <person name="Oakeshott J.G."/>
            <person name="Zhang G."/>
        </authorList>
    </citation>
    <scope>NUCLEOTIDE SEQUENCE</scope>
    <source>
        <strain evidence="1">BGI-SZ-2011g</strain>
    </source>
</reference>
<feature type="non-terminal residue" evidence="1">
    <location>
        <position position="73"/>
    </location>
</feature>
<evidence type="ECO:0000313" key="2">
    <source>
        <dbReference type="Proteomes" id="UP001200034"/>
    </source>
</evidence>
<evidence type="ECO:0000313" key="1">
    <source>
        <dbReference type="EMBL" id="KAH8359342.1"/>
    </source>
</evidence>
<keyword evidence="2" id="KW-1185">Reference proteome</keyword>
<name>A0AAD4JTH1_9MUSC</name>
<dbReference type="AlphaFoldDB" id="A0AAD4JTH1"/>
<feature type="non-terminal residue" evidence="1">
    <location>
        <position position="1"/>
    </location>
</feature>
<dbReference type="Proteomes" id="UP001200034">
    <property type="component" value="Unassembled WGS sequence"/>
</dbReference>
<gene>
    <name evidence="1" type="ORF">KR093_006116</name>
</gene>
<comment type="caution">
    <text evidence="1">The sequence shown here is derived from an EMBL/GenBank/DDBJ whole genome shotgun (WGS) entry which is preliminary data.</text>
</comment>
<proteinExistence type="predicted"/>